<dbReference type="PANTHER" id="PTHR43394">
    <property type="entry name" value="ATP-DEPENDENT PERMEASE MDL1, MITOCHONDRIAL"/>
    <property type="match status" value="1"/>
</dbReference>
<feature type="transmembrane region" description="Helical" evidence="12">
    <location>
        <begin position="202"/>
        <end position="219"/>
    </location>
</feature>
<dbReference type="InterPro" id="IPR003593">
    <property type="entry name" value="AAA+_ATPase"/>
</dbReference>
<evidence type="ECO:0000256" key="12">
    <source>
        <dbReference type="SAM" id="Phobius"/>
    </source>
</evidence>
<keyword evidence="6 12" id="KW-1133">Transmembrane helix</keyword>
<feature type="domain" description="ABC transmembrane type-1" evidence="14">
    <location>
        <begin position="44"/>
        <end position="366"/>
    </location>
</feature>
<dbReference type="InterPro" id="IPR011527">
    <property type="entry name" value="ABC1_TM_dom"/>
</dbReference>
<dbReference type="FunFam" id="3.40.50.300:FF:000287">
    <property type="entry name" value="Multidrug ABC transporter ATP-binding protein"/>
    <property type="match status" value="1"/>
</dbReference>
<dbReference type="Pfam" id="PF00664">
    <property type="entry name" value="ABC_membrane"/>
    <property type="match status" value="1"/>
</dbReference>
<dbReference type="InterPro" id="IPR036640">
    <property type="entry name" value="ABC1_TM_sf"/>
</dbReference>
<sequence>MTRPGPMGGAADSRGNPNAKAMNFGPSARRLLGLLAPQRLALTVIIALIVMSVLLNAVGPRILGHGTDIIFNGIIGRQLPAGTTQAQAVEQLRQAGQDTFADMVSGMTVTPGQGIDFTALGQTMIVALLVYLVAAMCAWGAAYLLNTVVQNVIRGLRASIEGKVHRLPLAYFDRNQRGDTLSRVTNDIDNLSQSLQQTVSQMLNALLTVVAVLGMMLWISPLLAGIALLTVPASLLVAAVIMRRAQPHFVGQWRHTGSVNAHVEESHTGHELLLAYGQEDSAQARFDEHNGELQQSAFKAQFLSGLIMPLIMFLGNINYVLVAVVGGMRVATGSMSLGEVQAFIQYSRQFTQPLSQLASMVNVLQSGVASAERVFELLDEEEEPADESSGPARTGPAGDAPRGRVEFDHVSFRYHPDQPLIEDLSLTVEPGHMVAIVGPTGAGKTTLVNLIMRFYDVTAGSIRIDGVDIRRMTRAGLRSRIGMVLQDTWLLGGSIAENIRYGSDTATEDEVLEAAQESYVDRFVRALPDGYDTNLGEDTGTVSVGEQQLITIARAFASKPQILILDEATSSVDTRTELLIQQAMSRLRADSTAFVIAHRLSTIRDADVILVMEQGRIVEQGTHEELLDAQGAYHRLYSSQFAGAQT</sequence>
<dbReference type="InterPro" id="IPR039421">
    <property type="entry name" value="Type_1_exporter"/>
</dbReference>
<dbReference type="PROSITE" id="PS00211">
    <property type="entry name" value="ABC_TRANSPORTER_1"/>
    <property type="match status" value="1"/>
</dbReference>
<feature type="transmembrane region" description="Helical" evidence="12">
    <location>
        <begin position="302"/>
        <end position="326"/>
    </location>
</feature>
<evidence type="ECO:0000256" key="8">
    <source>
        <dbReference type="ARBA" id="ARBA00055053"/>
    </source>
</evidence>
<accession>A0A927PM82</accession>
<organism evidence="15 16">
    <name type="scientific">Lolliginicoccus lacisalsi</name>
    <dbReference type="NCBI Taxonomy" id="2742202"/>
    <lineage>
        <taxon>Bacteria</taxon>
        <taxon>Bacillati</taxon>
        <taxon>Actinomycetota</taxon>
        <taxon>Actinomycetes</taxon>
        <taxon>Mycobacteriales</taxon>
        <taxon>Hoyosellaceae</taxon>
        <taxon>Lolliginicoccus</taxon>
    </lineage>
</organism>
<evidence type="ECO:0000256" key="3">
    <source>
        <dbReference type="ARBA" id="ARBA00022692"/>
    </source>
</evidence>
<name>A0A927PM82_9ACTN</name>
<comment type="function">
    <text evidence="8">ABC transporter involved in fatty acid import. Transmembrane domains (TMD) form a pore in the membrane and the ATP-binding domain (NBD) is responsible for energy generation.</text>
</comment>
<protein>
    <recommendedName>
        <fullName evidence="10">Fatty acid ABC transporter ATP-binding/permease protein</fullName>
    </recommendedName>
</protein>
<keyword evidence="7 12" id="KW-0472">Membrane</keyword>
<feature type="region of interest" description="Disordered" evidence="11">
    <location>
        <begin position="380"/>
        <end position="402"/>
    </location>
</feature>
<dbReference type="GO" id="GO:0005524">
    <property type="term" value="F:ATP binding"/>
    <property type="evidence" value="ECO:0007669"/>
    <property type="project" value="UniProtKB-KW"/>
</dbReference>
<dbReference type="SUPFAM" id="SSF90123">
    <property type="entry name" value="ABC transporter transmembrane region"/>
    <property type="match status" value="1"/>
</dbReference>
<dbReference type="InterPro" id="IPR003439">
    <property type="entry name" value="ABC_transporter-like_ATP-bd"/>
</dbReference>
<evidence type="ECO:0000256" key="4">
    <source>
        <dbReference type="ARBA" id="ARBA00022741"/>
    </source>
</evidence>
<comment type="caution">
    <text evidence="15">The sequence shown here is derived from an EMBL/GenBank/DDBJ whole genome shotgun (WGS) entry which is preliminary data.</text>
</comment>
<gene>
    <name evidence="15" type="ORF">HT102_14415</name>
</gene>
<dbReference type="Gene3D" id="1.20.1560.10">
    <property type="entry name" value="ABC transporter type 1, transmembrane domain"/>
    <property type="match status" value="1"/>
</dbReference>
<evidence type="ECO:0000256" key="11">
    <source>
        <dbReference type="SAM" id="MobiDB-lite"/>
    </source>
</evidence>
<keyword evidence="3 12" id="KW-0812">Transmembrane</keyword>
<dbReference type="PROSITE" id="PS50929">
    <property type="entry name" value="ABC_TM1F"/>
    <property type="match status" value="1"/>
</dbReference>
<evidence type="ECO:0000256" key="9">
    <source>
        <dbReference type="ARBA" id="ARBA00061644"/>
    </source>
</evidence>
<evidence type="ECO:0000256" key="7">
    <source>
        <dbReference type="ARBA" id="ARBA00023136"/>
    </source>
</evidence>
<feature type="transmembrane region" description="Helical" evidence="12">
    <location>
        <begin position="124"/>
        <end position="145"/>
    </location>
</feature>
<evidence type="ECO:0000256" key="6">
    <source>
        <dbReference type="ARBA" id="ARBA00022989"/>
    </source>
</evidence>
<feature type="domain" description="ABC transporter" evidence="13">
    <location>
        <begin position="405"/>
        <end position="639"/>
    </location>
</feature>
<evidence type="ECO:0000259" key="13">
    <source>
        <dbReference type="PROSITE" id="PS50893"/>
    </source>
</evidence>
<dbReference type="PROSITE" id="PS50893">
    <property type="entry name" value="ABC_TRANSPORTER_2"/>
    <property type="match status" value="1"/>
</dbReference>
<dbReference type="Gene3D" id="3.40.50.300">
    <property type="entry name" value="P-loop containing nucleotide triphosphate hydrolases"/>
    <property type="match status" value="1"/>
</dbReference>
<dbReference type="PANTHER" id="PTHR43394:SF1">
    <property type="entry name" value="ATP-BINDING CASSETTE SUB-FAMILY B MEMBER 10, MITOCHONDRIAL"/>
    <property type="match status" value="1"/>
</dbReference>
<comment type="subcellular location">
    <subcellularLocation>
        <location evidence="1">Cell membrane</location>
        <topology evidence="1">Multi-pass membrane protein</topology>
    </subcellularLocation>
</comment>
<evidence type="ECO:0000256" key="1">
    <source>
        <dbReference type="ARBA" id="ARBA00004651"/>
    </source>
</evidence>
<evidence type="ECO:0000259" key="14">
    <source>
        <dbReference type="PROSITE" id="PS50929"/>
    </source>
</evidence>
<keyword evidence="16" id="KW-1185">Reference proteome</keyword>
<dbReference type="GO" id="GO:0015421">
    <property type="term" value="F:ABC-type oligopeptide transporter activity"/>
    <property type="evidence" value="ECO:0007669"/>
    <property type="project" value="TreeGrafter"/>
</dbReference>
<dbReference type="CDD" id="cd03254">
    <property type="entry name" value="ABCC_Glucan_exporter_like"/>
    <property type="match status" value="1"/>
</dbReference>
<keyword evidence="4" id="KW-0547">Nucleotide-binding</keyword>
<dbReference type="Proteomes" id="UP000642993">
    <property type="component" value="Unassembled WGS sequence"/>
</dbReference>
<feature type="transmembrane region" description="Helical" evidence="12">
    <location>
        <begin position="40"/>
        <end position="58"/>
    </location>
</feature>
<reference evidence="15" key="1">
    <citation type="submission" date="2020-09" db="EMBL/GenBank/DDBJ databases">
        <title>Hoyosella lacisalsi sp. nov., a halotolerant actinobacterium isolated from soil of Lake Gudzhirganskoe.</title>
        <authorList>
            <person name="Yang Q."/>
            <person name="Guo P.Y."/>
            <person name="Liu S.W."/>
            <person name="Li F.N."/>
            <person name="Sun C.H."/>
        </authorList>
    </citation>
    <scope>NUCLEOTIDE SEQUENCE</scope>
    <source>
        <strain evidence="15">G463</strain>
    </source>
</reference>
<evidence type="ECO:0000313" key="16">
    <source>
        <dbReference type="Proteomes" id="UP000642993"/>
    </source>
</evidence>
<dbReference type="SMART" id="SM00382">
    <property type="entry name" value="AAA"/>
    <property type="match status" value="1"/>
</dbReference>
<comment type="similarity">
    <text evidence="9">Belongs to the ABC transporter superfamily. Lipid exporter (TC 3.A.1.106) family.</text>
</comment>
<dbReference type="InterPro" id="IPR027417">
    <property type="entry name" value="P-loop_NTPase"/>
</dbReference>
<evidence type="ECO:0000313" key="15">
    <source>
        <dbReference type="EMBL" id="MBD8507678.1"/>
    </source>
</evidence>
<keyword evidence="2" id="KW-0813">Transport</keyword>
<dbReference type="AlphaFoldDB" id="A0A927PM82"/>
<feature type="transmembrane region" description="Helical" evidence="12">
    <location>
        <begin position="225"/>
        <end position="242"/>
    </location>
</feature>
<evidence type="ECO:0000256" key="5">
    <source>
        <dbReference type="ARBA" id="ARBA00022840"/>
    </source>
</evidence>
<dbReference type="GO" id="GO:0016887">
    <property type="term" value="F:ATP hydrolysis activity"/>
    <property type="evidence" value="ECO:0007669"/>
    <property type="project" value="InterPro"/>
</dbReference>
<dbReference type="SUPFAM" id="SSF52540">
    <property type="entry name" value="P-loop containing nucleoside triphosphate hydrolases"/>
    <property type="match status" value="1"/>
</dbReference>
<proteinExistence type="inferred from homology"/>
<dbReference type="RefSeq" id="WP_192040130.1">
    <property type="nucleotide sequence ID" value="NZ_JACYWE010000009.1"/>
</dbReference>
<evidence type="ECO:0000256" key="2">
    <source>
        <dbReference type="ARBA" id="ARBA00022448"/>
    </source>
</evidence>
<dbReference type="Pfam" id="PF00005">
    <property type="entry name" value="ABC_tran"/>
    <property type="match status" value="1"/>
</dbReference>
<dbReference type="CDD" id="cd18547">
    <property type="entry name" value="ABC_6TM_Tm288_like"/>
    <property type="match status" value="1"/>
</dbReference>
<dbReference type="InterPro" id="IPR017871">
    <property type="entry name" value="ABC_transporter-like_CS"/>
</dbReference>
<dbReference type="GO" id="GO:0005886">
    <property type="term" value="C:plasma membrane"/>
    <property type="evidence" value="ECO:0007669"/>
    <property type="project" value="UniProtKB-SubCell"/>
</dbReference>
<evidence type="ECO:0000256" key="10">
    <source>
        <dbReference type="ARBA" id="ARBA00071747"/>
    </source>
</evidence>
<keyword evidence="5 15" id="KW-0067">ATP-binding</keyword>
<feature type="region of interest" description="Disordered" evidence="11">
    <location>
        <begin position="1"/>
        <end position="22"/>
    </location>
</feature>
<dbReference type="EMBL" id="JACYWE010000009">
    <property type="protein sequence ID" value="MBD8507678.1"/>
    <property type="molecule type" value="Genomic_DNA"/>
</dbReference>